<dbReference type="SUPFAM" id="SSF55120">
    <property type="entry name" value="Pseudouridine synthase"/>
    <property type="match status" value="1"/>
</dbReference>
<organism evidence="3 4">
    <name type="scientific">Candidatus Curtissbacteria bacterium GW2011_GWA1_40_9</name>
    <dbReference type="NCBI Taxonomy" id="1618408"/>
    <lineage>
        <taxon>Bacteria</taxon>
        <taxon>Candidatus Curtissiibacteriota</taxon>
    </lineage>
</organism>
<dbReference type="PATRIC" id="fig|1618408.3.peg.6"/>
<accession>A0A0G0WS76</accession>
<proteinExistence type="inferred from homology"/>
<dbReference type="AlphaFoldDB" id="A0A0G0WS76"/>
<dbReference type="CDD" id="cd02869">
    <property type="entry name" value="PseudoU_synth_RluA_like"/>
    <property type="match status" value="1"/>
</dbReference>
<dbReference type="STRING" id="1618408.UU23_C0001G0006"/>
<evidence type="ECO:0000313" key="4">
    <source>
        <dbReference type="Proteomes" id="UP000034292"/>
    </source>
</evidence>
<dbReference type="EMBL" id="LBZV01000001">
    <property type="protein sequence ID" value="KKR78242.1"/>
    <property type="molecule type" value="Genomic_DNA"/>
</dbReference>
<comment type="caution">
    <text evidence="3">The sequence shown here is derived from an EMBL/GenBank/DDBJ whole genome shotgun (WGS) entry which is preliminary data.</text>
</comment>
<dbReference type="InterPro" id="IPR006224">
    <property type="entry name" value="PsdUridine_synth_RluA-like_CS"/>
</dbReference>
<evidence type="ECO:0000259" key="2">
    <source>
        <dbReference type="Pfam" id="PF00849"/>
    </source>
</evidence>
<reference evidence="3 4" key="1">
    <citation type="journal article" date="2015" name="Nature">
        <title>rRNA introns, odd ribosomes, and small enigmatic genomes across a large radiation of phyla.</title>
        <authorList>
            <person name="Brown C.T."/>
            <person name="Hug L.A."/>
            <person name="Thomas B.C."/>
            <person name="Sharon I."/>
            <person name="Castelle C.J."/>
            <person name="Singh A."/>
            <person name="Wilkins M.J."/>
            <person name="Williams K.H."/>
            <person name="Banfield J.F."/>
        </authorList>
    </citation>
    <scope>NUCLEOTIDE SEQUENCE [LARGE SCALE GENOMIC DNA]</scope>
</reference>
<dbReference type="InterPro" id="IPR020103">
    <property type="entry name" value="PsdUridine_synth_cat_dom_sf"/>
</dbReference>
<name>A0A0G0WS76_9BACT</name>
<dbReference type="InterPro" id="IPR006145">
    <property type="entry name" value="PsdUridine_synth_RsuA/RluA"/>
</dbReference>
<dbReference type="GO" id="GO:0000455">
    <property type="term" value="P:enzyme-directed rRNA pseudouridine synthesis"/>
    <property type="evidence" value="ECO:0007669"/>
    <property type="project" value="TreeGrafter"/>
</dbReference>
<dbReference type="GO" id="GO:0003723">
    <property type="term" value="F:RNA binding"/>
    <property type="evidence" value="ECO:0007669"/>
    <property type="project" value="InterPro"/>
</dbReference>
<dbReference type="PANTHER" id="PTHR21600">
    <property type="entry name" value="MITOCHONDRIAL RNA PSEUDOURIDINE SYNTHASE"/>
    <property type="match status" value="1"/>
</dbReference>
<sequence length="258" mass="29221">MKQFDIVFENKHLLVVVKPAGLVVNRSQTINEETLQDQISRYLKLSRGNLGVGERAGIVHRLDRETSGLIVVAKTQSAFENLQSQFKNREVEKEYGALVHGVIPNDGVIRENIGRVGKFGRFGVVGDGRESVTAYKKAGEYSFSEDKFDDLVAESKLNKGRVRYLQKNARIYSRVSLFPKTGRTHQIRVHLKHIGHLVVSDIIYAPSKLLKFDMLWCSRLFLHAAAISFRDPKSRKILSFKADLPNELKSAMLNLEKV</sequence>
<comment type="similarity">
    <text evidence="1">Belongs to the pseudouridine synthase RluA family.</text>
</comment>
<dbReference type="GO" id="GO:0140098">
    <property type="term" value="F:catalytic activity, acting on RNA"/>
    <property type="evidence" value="ECO:0007669"/>
    <property type="project" value="UniProtKB-ARBA"/>
</dbReference>
<feature type="domain" description="Pseudouridine synthase RsuA/RluA-like" evidence="2">
    <location>
        <begin position="12"/>
        <end position="193"/>
    </location>
</feature>
<dbReference type="Pfam" id="PF00849">
    <property type="entry name" value="PseudoU_synth_2"/>
    <property type="match status" value="1"/>
</dbReference>
<evidence type="ECO:0000313" key="3">
    <source>
        <dbReference type="EMBL" id="KKR78242.1"/>
    </source>
</evidence>
<dbReference type="InterPro" id="IPR050188">
    <property type="entry name" value="RluA_PseudoU_synthase"/>
</dbReference>
<dbReference type="Proteomes" id="UP000034292">
    <property type="component" value="Unassembled WGS sequence"/>
</dbReference>
<dbReference type="PANTHER" id="PTHR21600:SF87">
    <property type="entry name" value="RNA PSEUDOURIDYLATE SYNTHASE DOMAIN-CONTAINING PROTEIN 1"/>
    <property type="match status" value="1"/>
</dbReference>
<dbReference type="Gene3D" id="3.30.2350.10">
    <property type="entry name" value="Pseudouridine synthase"/>
    <property type="match status" value="1"/>
</dbReference>
<dbReference type="PROSITE" id="PS01129">
    <property type="entry name" value="PSI_RLU"/>
    <property type="match status" value="1"/>
</dbReference>
<evidence type="ECO:0000256" key="1">
    <source>
        <dbReference type="ARBA" id="ARBA00010876"/>
    </source>
</evidence>
<gene>
    <name evidence="3" type="ORF">UU23_C0001G0006</name>
</gene>
<dbReference type="GO" id="GO:0009982">
    <property type="term" value="F:pseudouridine synthase activity"/>
    <property type="evidence" value="ECO:0007669"/>
    <property type="project" value="InterPro"/>
</dbReference>
<protein>
    <submittedName>
        <fullName evidence="3">Pseudouridine synthase</fullName>
    </submittedName>
</protein>